<dbReference type="InterPro" id="IPR027417">
    <property type="entry name" value="P-loop_NTPase"/>
</dbReference>
<dbReference type="PROSITE" id="PS50893">
    <property type="entry name" value="ABC_TRANSPORTER_2"/>
    <property type="match status" value="1"/>
</dbReference>
<name>A0ABV2KD96_SPOPS</name>
<keyword evidence="2" id="KW-0547">Nucleotide-binding</keyword>
<evidence type="ECO:0000313" key="6">
    <source>
        <dbReference type="Proteomes" id="UP001549104"/>
    </source>
</evidence>
<evidence type="ECO:0000259" key="4">
    <source>
        <dbReference type="PROSITE" id="PS50893"/>
    </source>
</evidence>
<dbReference type="SMART" id="SM00382">
    <property type="entry name" value="AAA"/>
    <property type="match status" value="1"/>
</dbReference>
<dbReference type="PANTHER" id="PTHR42939:SF3">
    <property type="entry name" value="ABC TRANSPORTER ATP-BINDING COMPONENT"/>
    <property type="match status" value="1"/>
</dbReference>
<reference evidence="5 6" key="1">
    <citation type="submission" date="2024-06" db="EMBL/GenBank/DDBJ databases">
        <title>Sorghum-associated microbial communities from plants grown in Nebraska, USA.</title>
        <authorList>
            <person name="Schachtman D."/>
        </authorList>
    </citation>
    <scope>NUCLEOTIDE SEQUENCE [LARGE SCALE GENOMIC DNA]</scope>
    <source>
        <strain evidence="5 6">1288</strain>
    </source>
</reference>
<dbReference type="PANTHER" id="PTHR42939">
    <property type="entry name" value="ABC TRANSPORTER ATP-BINDING PROTEIN ALBC-RELATED"/>
    <property type="match status" value="1"/>
</dbReference>
<evidence type="ECO:0000313" key="5">
    <source>
        <dbReference type="EMBL" id="MET3659052.1"/>
    </source>
</evidence>
<proteinExistence type="predicted"/>
<evidence type="ECO:0000256" key="3">
    <source>
        <dbReference type="ARBA" id="ARBA00022840"/>
    </source>
</evidence>
<comment type="caution">
    <text evidence="5">The sequence shown here is derived from an EMBL/GenBank/DDBJ whole genome shotgun (WGS) entry which is preliminary data.</text>
</comment>
<keyword evidence="6" id="KW-1185">Reference proteome</keyword>
<dbReference type="RefSeq" id="WP_354314598.1">
    <property type="nucleotide sequence ID" value="NZ_JBEPME010000007.1"/>
</dbReference>
<evidence type="ECO:0000256" key="1">
    <source>
        <dbReference type="ARBA" id="ARBA00022448"/>
    </source>
</evidence>
<dbReference type="Gene3D" id="3.40.50.300">
    <property type="entry name" value="P-loop containing nucleotide triphosphate hydrolases"/>
    <property type="match status" value="1"/>
</dbReference>
<keyword evidence="3 5" id="KW-0067">ATP-binding</keyword>
<accession>A0ABV2KD96</accession>
<feature type="domain" description="ABC transporter" evidence="4">
    <location>
        <begin position="5"/>
        <end position="230"/>
    </location>
</feature>
<dbReference type="EMBL" id="JBEPME010000007">
    <property type="protein sequence ID" value="MET3659052.1"/>
    <property type="molecule type" value="Genomic_DNA"/>
</dbReference>
<gene>
    <name evidence="5" type="ORF">ABIC55_004171</name>
</gene>
<organism evidence="5 6">
    <name type="scientific">Sporosarcina psychrophila</name>
    <name type="common">Bacillus psychrophilus</name>
    <dbReference type="NCBI Taxonomy" id="1476"/>
    <lineage>
        <taxon>Bacteria</taxon>
        <taxon>Bacillati</taxon>
        <taxon>Bacillota</taxon>
        <taxon>Bacilli</taxon>
        <taxon>Bacillales</taxon>
        <taxon>Caryophanaceae</taxon>
        <taxon>Sporosarcina</taxon>
    </lineage>
</organism>
<dbReference type="InterPro" id="IPR051782">
    <property type="entry name" value="ABC_Transporter_VariousFunc"/>
</dbReference>
<dbReference type="CDD" id="cd03230">
    <property type="entry name" value="ABC_DR_subfamily_A"/>
    <property type="match status" value="1"/>
</dbReference>
<protein>
    <submittedName>
        <fullName evidence="5">ABC-2 type transport system ATP-binding protein</fullName>
    </submittedName>
</protein>
<dbReference type="GO" id="GO:0005524">
    <property type="term" value="F:ATP binding"/>
    <property type="evidence" value="ECO:0007669"/>
    <property type="project" value="UniProtKB-KW"/>
</dbReference>
<dbReference type="SUPFAM" id="SSF52540">
    <property type="entry name" value="P-loop containing nucleoside triphosphate hydrolases"/>
    <property type="match status" value="1"/>
</dbReference>
<sequence>MQPWIEIKDANKKIDDFQLGPVSLAIEPGTITALVGNNGSGKSTLLKLIMNLANLDGGGIRVFGKSVDGKDESWKRHVTYQPQNTVGWNAYTGEDLKRLIAPLYTKWDEKLFERMIQLLNIPLDKRFGKLSPGLQQKLSLSLALPRNTDILILDEPTVSLDIPSKKQFMDLLVEWMEKEDRAVILTTHQPEDLQKLADYLYLMKDGKAVGRYEKDMLAAGFRRYWLKEMPAVRVPGELSRSGNGLISDNPDTTEQYFTQHEHSVIDVKALELEEIISLLLK</sequence>
<dbReference type="Proteomes" id="UP001549104">
    <property type="component" value="Unassembled WGS sequence"/>
</dbReference>
<dbReference type="InterPro" id="IPR003439">
    <property type="entry name" value="ABC_transporter-like_ATP-bd"/>
</dbReference>
<dbReference type="InterPro" id="IPR003593">
    <property type="entry name" value="AAA+_ATPase"/>
</dbReference>
<dbReference type="Pfam" id="PF00005">
    <property type="entry name" value="ABC_tran"/>
    <property type="match status" value="1"/>
</dbReference>
<evidence type="ECO:0000256" key="2">
    <source>
        <dbReference type="ARBA" id="ARBA00022741"/>
    </source>
</evidence>
<keyword evidence="1" id="KW-0813">Transport</keyword>